<reference evidence="1" key="1">
    <citation type="journal article" date="2012" name="Nature">
        <title>The tomato genome sequence provides insights into fleshy fruit evolution.</title>
        <authorList>
            <consortium name="Tomato Genome Consortium"/>
        </authorList>
    </citation>
    <scope>NUCLEOTIDE SEQUENCE [LARGE SCALE GENOMIC DNA]</scope>
    <source>
        <strain evidence="1">cv. Heinz 1706</strain>
    </source>
</reference>
<dbReference type="EnsemblPlants" id="Solyc04g018197.1.1">
    <property type="protein sequence ID" value="Solyc04g018197.1.1"/>
    <property type="gene ID" value="Solyc04g018197.1"/>
</dbReference>
<evidence type="ECO:0000313" key="2">
    <source>
        <dbReference type="Proteomes" id="UP000004994"/>
    </source>
</evidence>
<accession>A0A3Q7G1J9</accession>
<dbReference type="Gramene" id="Solyc04g018197.1.1">
    <property type="protein sequence ID" value="Solyc04g018197.1.1"/>
    <property type="gene ID" value="Solyc04g018197.1"/>
</dbReference>
<dbReference type="InterPro" id="IPR004158">
    <property type="entry name" value="DUF247_pln"/>
</dbReference>
<name>A0A3Q7G1J9_SOLLC</name>
<organism evidence="1">
    <name type="scientific">Solanum lycopersicum</name>
    <name type="common">Tomato</name>
    <name type="synonym">Lycopersicon esculentum</name>
    <dbReference type="NCBI Taxonomy" id="4081"/>
    <lineage>
        <taxon>Eukaryota</taxon>
        <taxon>Viridiplantae</taxon>
        <taxon>Streptophyta</taxon>
        <taxon>Embryophyta</taxon>
        <taxon>Tracheophyta</taxon>
        <taxon>Spermatophyta</taxon>
        <taxon>Magnoliopsida</taxon>
        <taxon>eudicotyledons</taxon>
        <taxon>Gunneridae</taxon>
        <taxon>Pentapetalae</taxon>
        <taxon>asterids</taxon>
        <taxon>lamiids</taxon>
        <taxon>Solanales</taxon>
        <taxon>Solanaceae</taxon>
        <taxon>Solanoideae</taxon>
        <taxon>Solaneae</taxon>
        <taxon>Solanum</taxon>
        <taxon>Solanum subgen. Lycopersicon</taxon>
    </lineage>
</organism>
<dbReference type="Proteomes" id="UP000004994">
    <property type="component" value="Chromosome 4"/>
</dbReference>
<dbReference type="Pfam" id="PF03140">
    <property type="entry name" value="DUF247"/>
    <property type="match status" value="1"/>
</dbReference>
<dbReference type="AlphaFoldDB" id="A0A3Q7G1J9"/>
<reference evidence="1" key="2">
    <citation type="submission" date="2019-01" db="UniProtKB">
        <authorList>
            <consortium name="EnsemblPlants"/>
        </authorList>
    </citation>
    <scope>IDENTIFICATION</scope>
    <source>
        <strain evidence="1">cv. Heinz 1706</strain>
    </source>
</reference>
<proteinExistence type="predicted"/>
<evidence type="ECO:0000313" key="1">
    <source>
        <dbReference type="EnsemblPlants" id="Solyc04g018197.1.1"/>
    </source>
</evidence>
<protein>
    <submittedName>
        <fullName evidence="1">Uncharacterized protein</fullName>
    </submittedName>
</protein>
<dbReference type="InParanoid" id="A0A3Q7G1J9"/>
<sequence length="362" mass="41963">MDSHVPFRILKILVMLICEDDQGGGYHSFEERLKSYCSQMFFDKQEHIKMKINTIIKKDPLTFLKFFVEYLSMVVKMNLMPHNRVLLCHALISPNDVKELREEKITFHTLGSDEEVVQVYKGLKTYGADNPLLFKHFKRNIQEHYNSKGKIWIAELIDTFIIVHEVLYYRHTPVRVHSKAAVKLSNVEASIIWVKKSQLRSALRRVDKYILATQTISHLEDERPRLKKKRKINWLLRALFGESEARGTVAYNLYLSYLHVLKTVPECIYCAAKRLEHEPPIFYFASGYIKLANTKAPTELYEMFVASTPDAVEFCKNIRAYNSIFAFTCFGVNLDKELESAKKGVYEGTKSNLSQSTIIGTT</sequence>
<keyword evidence="2" id="KW-1185">Reference proteome</keyword>